<organism evidence="4 5">
    <name type="scientific">Magnusiomyces paraingens</name>
    <dbReference type="NCBI Taxonomy" id="2606893"/>
    <lineage>
        <taxon>Eukaryota</taxon>
        <taxon>Fungi</taxon>
        <taxon>Dikarya</taxon>
        <taxon>Ascomycota</taxon>
        <taxon>Saccharomycotina</taxon>
        <taxon>Dipodascomycetes</taxon>
        <taxon>Dipodascales</taxon>
        <taxon>Dipodascaceae</taxon>
        <taxon>Magnusiomyces</taxon>
    </lineage>
</organism>
<proteinExistence type="inferred from homology"/>
<feature type="compositionally biased region" description="Low complexity" evidence="2">
    <location>
        <begin position="129"/>
        <end position="148"/>
    </location>
</feature>
<feature type="compositionally biased region" description="Basic and acidic residues" evidence="2">
    <location>
        <begin position="299"/>
        <end position="311"/>
    </location>
</feature>
<dbReference type="PANTHER" id="PTHR28063:SF1">
    <property type="entry name" value="RNA POLYMERASE II NUCLEAR LOCALIZATION PROTEIN IWR1"/>
    <property type="match status" value="1"/>
</dbReference>
<gene>
    <name evidence="4" type="ORF">SAPINGB_P000053</name>
</gene>
<feature type="compositionally biased region" description="Polar residues" evidence="2">
    <location>
        <begin position="166"/>
        <end position="183"/>
    </location>
</feature>
<evidence type="ECO:0000256" key="1">
    <source>
        <dbReference type="ARBA" id="ARBA00010218"/>
    </source>
</evidence>
<dbReference type="GO" id="GO:0005737">
    <property type="term" value="C:cytoplasm"/>
    <property type="evidence" value="ECO:0007669"/>
    <property type="project" value="TreeGrafter"/>
</dbReference>
<reference evidence="4 5" key="1">
    <citation type="submission" date="2019-09" db="EMBL/GenBank/DDBJ databases">
        <authorList>
            <person name="Brejova B."/>
        </authorList>
    </citation>
    <scope>NUCLEOTIDE SEQUENCE [LARGE SCALE GENOMIC DNA]</scope>
</reference>
<evidence type="ECO:0000256" key="2">
    <source>
        <dbReference type="SAM" id="MobiDB-lite"/>
    </source>
</evidence>
<name>A0A5E8AWM6_9ASCO</name>
<protein>
    <recommendedName>
        <fullName evidence="3">Transcription factor Iwr1 domain-containing protein</fullName>
    </recommendedName>
</protein>
<dbReference type="EMBL" id="CABVLU010000001">
    <property type="protein sequence ID" value="VVT43593.1"/>
    <property type="molecule type" value="Genomic_DNA"/>
</dbReference>
<evidence type="ECO:0000313" key="4">
    <source>
        <dbReference type="EMBL" id="VVT43593.1"/>
    </source>
</evidence>
<dbReference type="InterPro" id="IPR013883">
    <property type="entry name" value="TF_Iwr1_dom"/>
</dbReference>
<feature type="compositionally biased region" description="Acidic residues" evidence="2">
    <location>
        <begin position="288"/>
        <end position="298"/>
    </location>
</feature>
<evidence type="ECO:0000259" key="3">
    <source>
        <dbReference type="Pfam" id="PF08574"/>
    </source>
</evidence>
<feature type="region of interest" description="Disordered" evidence="2">
    <location>
        <begin position="116"/>
        <end position="149"/>
    </location>
</feature>
<feature type="compositionally biased region" description="Acidic residues" evidence="2">
    <location>
        <begin position="261"/>
        <end position="279"/>
    </location>
</feature>
<feature type="compositionally biased region" description="Polar residues" evidence="2">
    <location>
        <begin position="119"/>
        <end position="128"/>
    </location>
</feature>
<dbReference type="PANTHER" id="PTHR28063">
    <property type="entry name" value="RNA POLYMERASE II NUCLEAR LOCALIZATION PROTEIN IWR1"/>
    <property type="match status" value="1"/>
</dbReference>
<feature type="compositionally biased region" description="Acidic residues" evidence="2">
    <location>
        <begin position="326"/>
        <end position="337"/>
    </location>
</feature>
<comment type="similarity">
    <text evidence="1">Belongs to the IWR1/SLC7A6OS family.</text>
</comment>
<feature type="region of interest" description="Disordered" evidence="2">
    <location>
        <begin position="257"/>
        <end position="396"/>
    </location>
</feature>
<dbReference type="RefSeq" id="XP_031850669.1">
    <property type="nucleotide sequence ID" value="XM_031994778.1"/>
</dbReference>
<feature type="region of interest" description="Disordered" evidence="2">
    <location>
        <begin position="164"/>
        <end position="212"/>
    </location>
</feature>
<dbReference type="AlphaFoldDB" id="A0A5E8AWM6"/>
<feature type="domain" description="Transcription factor Iwr1" evidence="3">
    <location>
        <begin position="215"/>
        <end position="291"/>
    </location>
</feature>
<feature type="compositionally biased region" description="Polar residues" evidence="2">
    <location>
        <begin position="202"/>
        <end position="211"/>
    </location>
</feature>
<dbReference type="OrthoDB" id="6255506at2759"/>
<dbReference type="Pfam" id="PF08574">
    <property type="entry name" value="Iwr1"/>
    <property type="match status" value="1"/>
</dbReference>
<dbReference type="InterPro" id="IPR040150">
    <property type="entry name" value="Iwr1"/>
</dbReference>
<dbReference type="GeneID" id="43578878"/>
<feature type="compositionally biased region" description="Basic residues" evidence="2">
    <location>
        <begin position="362"/>
        <end position="373"/>
    </location>
</feature>
<dbReference type="GO" id="GO:0006606">
    <property type="term" value="P:protein import into nucleus"/>
    <property type="evidence" value="ECO:0007669"/>
    <property type="project" value="InterPro"/>
</dbReference>
<keyword evidence="5" id="KW-1185">Reference proteome</keyword>
<dbReference type="Proteomes" id="UP000398389">
    <property type="component" value="Unassembled WGS sequence"/>
</dbReference>
<accession>A0A5E8AWM6</accession>
<sequence>MIATALRVKRKRTDDPVTALYFDDTRTSLSARKKVRVDNVVYRLSQTVDRPDLSIGGQPTAQDTLSAASSSLQATPTAVPRDIVLERAPLTVPGNVSTRSSIGGSSNSRVFRLVRPSVGSGSTNDKNAQQLNQQKQKQQQQGQGQQQQDVDMLPPEITSMLDTYLDDSSSIGNPSQQLQQQRHLPSGHARKLHQDAQQQQQNTTGPVTQPDSEAEDYVYDIYYRYQLPTFSGIPGAPQASGEGLIGLIRFESDDEKLLGVGDDDEDSDVMATDDEDSNAEDYYKNDYPDEESDGAGDDQDYRFGKASRGENSDSDVAYDYTHLAYDDDDNEDPYNDDGYEHDYGGDLEDDDMDSAYAGRPGTTRRKNYRRAHVRGVGGITPGVSGPNGPENEDGFDEDEVVEGLGYLGLGSGSAGEEGETMEQYRDRIFEQLQREIDKRGERAEDRLHE</sequence>
<evidence type="ECO:0000313" key="5">
    <source>
        <dbReference type="Proteomes" id="UP000398389"/>
    </source>
</evidence>